<reference evidence="13 14" key="1">
    <citation type="submission" date="2018-10" db="EMBL/GenBank/DDBJ databases">
        <title>Sequencing the genomes of 1000 actinobacteria strains.</title>
        <authorList>
            <person name="Klenk H.-P."/>
        </authorList>
    </citation>
    <scope>NUCLEOTIDE SEQUENCE [LARGE SCALE GENOMIC DNA]</scope>
    <source>
        <strain evidence="13 14">DSM 45175</strain>
    </source>
</reference>
<evidence type="ECO:0000256" key="5">
    <source>
        <dbReference type="ARBA" id="ARBA00022692"/>
    </source>
</evidence>
<keyword evidence="14" id="KW-1185">Reference proteome</keyword>
<evidence type="ECO:0000256" key="8">
    <source>
        <dbReference type="ARBA" id="ARBA00023136"/>
    </source>
</evidence>
<dbReference type="Gene3D" id="3.30.70.1350">
    <property type="entry name" value="Cation efflux protein, cytoplasmic domain"/>
    <property type="match status" value="1"/>
</dbReference>
<feature type="transmembrane region" description="Helical" evidence="10">
    <location>
        <begin position="82"/>
        <end position="107"/>
    </location>
</feature>
<keyword evidence="4" id="KW-1003">Cell membrane</keyword>
<dbReference type="InterPro" id="IPR036837">
    <property type="entry name" value="Cation_efflux_CTD_sf"/>
</dbReference>
<evidence type="ECO:0000256" key="9">
    <source>
        <dbReference type="SAM" id="MobiDB-lite"/>
    </source>
</evidence>
<organism evidence="13 14">
    <name type="scientific">Micromonospora pisi</name>
    <dbReference type="NCBI Taxonomy" id="589240"/>
    <lineage>
        <taxon>Bacteria</taxon>
        <taxon>Bacillati</taxon>
        <taxon>Actinomycetota</taxon>
        <taxon>Actinomycetes</taxon>
        <taxon>Micromonosporales</taxon>
        <taxon>Micromonosporaceae</taxon>
        <taxon>Micromonospora</taxon>
    </lineage>
</organism>
<dbReference type="GO" id="GO:0005886">
    <property type="term" value="C:plasma membrane"/>
    <property type="evidence" value="ECO:0007669"/>
    <property type="project" value="UniProtKB-SubCell"/>
</dbReference>
<comment type="similarity">
    <text evidence="2">Belongs to the cation diffusion facilitator (CDF) transporter (TC 2.A.4) family.</text>
</comment>
<protein>
    <submittedName>
        <fullName evidence="13">Cation diffusion facilitator family transporter</fullName>
    </submittedName>
</protein>
<evidence type="ECO:0000256" key="3">
    <source>
        <dbReference type="ARBA" id="ARBA00022448"/>
    </source>
</evidence>
<evidence type="ECO:0000259" key="12">
    <source>
        <dbReference type="Pfam" id="PF16916"/>
    </source>
</evidence>
<dbReference type="SUPFAM" id="SSF160240">
    <property type="entry name" value="Cation efflux protein cytoplasmic domain-like"/>
    <property type="match status" value="1"/>
</dbReference>
<comment type="subcellular location">
    <subcellularLocation>
        <location evidence="1">Cell membrane</location>
        <topology evidence="1">Multi-pass membrane protein</topology>
    </subcellularLocation>
</comment>
<dbReference type="InterPro" id="IPR058533">
    <property type="entry name" value="Cation_efflux_TM"/>
</dbReference>
<dbReference type="RefSeq" id="WP_121160879.1">
    <property type="nucleotide sequence ID" value="NZ_RBKT01000001.1"/>
</dbReference>
<proteinExistence type="inferred from homology"/>
<keyword evidence="8 10" id="KW-0472">Membrane</keyword>
<dbReference type="InterPro" id="IPR002524">
    <property type="entry name" value="Cation_efflux"/>
</dbReference>
<dbReference type="Gene3D" id="1.20.1510.10">
    <property type="entry name" value="Cation efflux protein transmembrane domain"/>
    <property type="match status" value="1"/>
</dbReference>
<dbReference type="GO" id="GO:0015086">
    <property type="term" value="F:cadmium ion transmembrane transporter activity"/>
    <property type="evidence" value="ECO:0007669"/>
    <property type="project" value="TreeGrafter"/>
</dbReference>
<sequence>MSGHQNDHDHGHENHPHHGHENHPHHGHEGRTDHGHHHDHDTGHTGGGGWWHGLRHRLVPHSHDSADKVDPALESSREGLRALWISLLALGLTAAAQAVIVVLSGSVALLGDTLHNVADALTAVPLGIAFLIGRRAATRAYTYGYGRAEDLAGIVIVVVIAGSAVAAGWTAIDRLTNPSGISHLPYVAAAGVLGFAGNELVARYRIRVGRRIGSAALVADGLHARTDGFTSLAVVAAAAGAWAGWAWADPVVGLAITVAIAFVLKDAAREVYRRLMDAVDPTLVDQAETTLRTIPGVQDVSAVRMRWIGHRLHAEAVLVLDANLSLVSAHEIAADAEHQLTHAVPRLTTATVHTDPASHPGDHHHADLSHHRRARPFGSEPSRPHSH</sequence>
<dbReference type="InterPro" id="IPR027469">
    <property type="entry name" value="Cation_efflux_TMD_sf"/>
</dbReference>
<evidence type="ECO:0000313" key="13">
    <source>
        <dbReference type="EMBL" id="RKR92919.1"/>
    </source>
</evidence>
<evidence type="ECO:0000256" key="2">
    <source>
        <dbReference type="ARBA" id="ARBA00008114"/>
    </source>
</evidence>
<evidence type="ECO:0000256" key="6">
    <source>
        <dbReference type="ARBA" id="ARBA00022989"/>
    </source>
</evidence>
<dbReference type="EMBL" id="RBKT01000001">
    <property type="protein sequence ID" value="RKR92919.1"/>
    <property type="molecule type" value="Genomic_DNA"/>
</dbReference>
<evidence type="ECO:0000256" key="1">
    <source>
        <dbReference type="ARBA" id="ARBA00004651"/>
    </source>
</evidence>
<feature type="region of interest" description="Disordered" evidence="9">
    <location>
        <begin position="352"/>
        <end position="387"/>
    </location>
</feature>
<dbReference type="NCBIfam" id="TIGR01297">
    <property type="entry name" value="CDF"/>
    <property type="match status" value="1"/>
</dbReference>
<keyword evidence="6 10" id="KW-1133">Transmembrane helix</keyword>
<dbReference type="FunFam" id="3.30.70.1350:FF:000014">
    <property type="entry name" value="Cation efflux system protein"/>
    <property type="match status" value="1"/>
</dbReference>
<evidence type="ECO:0000256" key="7">
    <source>
        <dbReference type="ARBA" id="ARBA00023065"/>
    </source>
</evidence>
<dbReference type="OrthoDB" id="9813655at2"/>
<evidence type="ECO:0000256" key="4">
    <source>
        <dbReference type="ARBA" id="ARBA00022475"/>
    </source>
</evidence>
<keyword evidence="5 10" id="KW-0812">Transmembrane</keyword>
<dbReference type="Proteomes" id="UP000277671">
    <property type="component" value="Unassembled WGS sequence"/>
</dbReference>
<dbReference type="InterPro" id="IPR027470">
    <property type="entry name" value="Cation_efflux_CTD"/>
</dbReference>
<evidence type="ECO:0000259" key="11">
    <source>
        <dbReference type="Pfam" id="PF01545"/>
    </source>
</evidence>
<evidence type="ECO:0000256" key="10">
    <source>
        <dbReference type="SAM" id="Phobius"/>
    </source>
</evidence>
<dbReference type="Pfam" id="PF16916">
    <property type="entry name" value="ZT_dimer"/>
    <property type="match status" value="1"/>
</dbReference>
<feature type="domain" description="Cation efflux protein transmembrane" evidence="11">
    <location>
        <begin position="83"/>
        <end position="276"/>
    </location>
</feature>
<accession>A0A495JXJ5</accession>
<dbReference type="AlphaFoldDB" id="A0A495JXJ5"/>
<dbReference type="GO" id="GO:0015093">
    <property type="term" value="F:ferrous iron transmembrane transporter activity"/>
    <property type="evidence" value="ECO:0007669"/>
    <property type="project" value="TreeGrafter"/>
</dbReference>
<feature type="transmembrane region" description="Helical" evidence="10">
    <location>
        <begin position="152"/>
        <end position="172"/>
    </location>
</feature>
<feature type="region of interest" description="Disordered" evidence="9">
    <location>
        <begin position="1"/>
        <end position="47"/>
    </location>
</feature>
<dbReference type="InterPro" id="IPR050291">
    <property type="entry name" value="CDF_Transporter"/>
</dbReference>
<dbReference type="PANTHER" id="PTHR43840">
    <property type="entry name" value="MITOCHONDRIAL METAL TRANSPORTER 1-RELATED"/>
    <property type="match status" value="1"/>
</dbReference>
<dbReference type="GO" id="GO:0015341">
    <property type="term" value="F:zinc efflux antiporter activity"/>
    <property type="evidence" value="ECO:0007669"/>
    <property type="project" value="TreeGrafter"/>
</dbReference>
<keyword evidence="7" id="KW-0406">Ion transport</keyword>
<dbReference type="SUPFAM" id="SSF161111">
    <property type="entry name" value="Cation efflux protein transmembrane domain-like"/>
    <property type="match status" value="1"/>
</dbReference>
<feature type="transmembrane region" description="Helical" evidence="10">
    <location>
        <begin position="251"/>
        <end position="268"/>
    </location>
</feature>
<evidence type="ECO:0000313" key="14">
    <source>
        <dbReference type="Proteomes" id="UP000277671"/>
    </source>
</evidence>
<dbReference type="GO" id="GO:0006882">
    <property type="term" value="P:intracellular zinc ion homeostasis"/>
    <property type="evidence" value="ECO:0007669"/>
    <property type="project" value="TreeGrafter"/>
</dbReference>
<dbReference type="PANTHER" id="PTHR43840:SF15">
    <property type="entry name" value="MITOCHONDRIAL METAL TRANSPORTER 1-RELATED"/>
    <property type="match status" value="1"/>
</dbReference>
<gene>
    <name evidence="13" type="ORF">BDK92_7406</name>
</gene>
<dbReference type="FunFam" id="1.20.1510.10:FF:000006">
    <property type="entry name" value="Divalent cation efflux transporter"/>
    <property type="match status" value="1"/>
</dbReference>
<feature type="compositionally biased region" description="Basic and acidic residues" evidence="9">
    <location>
        <begin position="1"/>
        <end position="43"/>
    </location>
</feature>
<feature type="compositionally biased region" description="Basic and acidic residues" evidence="9">
    <location>
        <begin position="360"/>
        <end position="369"/>
    </location>
</feature>
<comment type="caution">
    <text evidence="13">The sequence shown here is derived from an EMBL/GenBank/DDBJ whole genome shotgun (WGS) entry which is preliminary data.</text>
</comment>
<dbReference type="Pfam" id="PF01545">
    <property type="entry name" value="Cation_efflux"/>
    <property type="match status" value="1"/>
</dbReference>
<feature type="domain" description="Cation efflux protein cytoplasmic" evidence="12">
    <location>
        <begin position="281"/>
        <end position="356"/>
    </location>
</feature>
<feature type="transmembrane region" description="Helical" evidence="10">
    <location>
        <begin position="113"/>
        <end position="132"/>
    </location>
</feature>
<keyword evidence="3" id="KW-0813">Transport</keyword>
<name>A0A495JXJ5_9ACTN</name>